<evidence type="ECO:0000256" key="7">
    <source>
        <dbReference type="RuleBase" id="RU000461"/>
    </source>
</evidence>
<comment type="similarity">
    <text evidence="1 7">Belongs to the cytochrome P450 family.</text>
</comment>
<reference evidence="9" key="1">
    <citation type="journal article" date="2019" name="Int. J. Syst. Evol. Microbiol.">
        <title>The Global Catalogue of Microorganisms (GCM) 10K type strain sequencing project: providing services to taxonomists for standard genome sequencing and annotation.</title>
        <authorList>
            <consortium name="The Broad Institute Genomics Platform"/>
            <consortium name="The Broad Institute Genome Sequencing Center for Infectious Disease"/>
            <person name="Wu L."/>
            <person name="Ma J."/>
        </authorList>
    </citation>
    <scope>NUCLEOTIDE SEQUENCE [LARGE SCALE GENOMIC DNA]</scope>
    <source>
        <strain evidence="9">JCM 12393</strain>
    </source>
</reference>
<sequence>MGTRPAAGRRQTCEDGFRAGTAPGGLPLLGHAAALLRDPLGWMASLPRHGDLVEMRIGLARVFVPCHPELVHRLLVEDRTFDRGGPVYERLRDVLGDSLSTCPHARHRAQRRMLQPAFRTERLEVYAEAVGKAVTAVTAEWTHGRGIELTPALYEMSLSSTMAAMFGTHTATASVEELRRAISEVMRGIYLRAASPLRLDRLLFTAGRRFDRAHTVLAGAMDQVVARRRAAGTGPGDALNALMTAHGLTDTERREHCAGLLIAGSETSPAALAWAVVLLARHPDVERRLHAEADRVLGGRTARWEDLPRLTLTRRVVKETLRLYPPAWMTTRVAATDVEVAGTLVPRGSTLMFCPYMVHRNPAVFDHPDDFRPDRWTPDYERGLPRGAYVPFGGGAHLCIGNQVGTVFTELALATLAGRWQLTPEPCADLRPSPRAAIMHPRRLDVRLQERSAPRTD</sequence>
<dbReference type="EMBL" id="BAAAKJ010000193">
    <property type="protein sequence ID" value="GAA1397657.1"/>
    <property type="molecule type" value="Genomic_DNA"/>
</dbReference>
<dbReference type="RefSeq" id="WP_344336184.1">
    <property type="nucleotide sequence ID" value="NZ_BAAAKJ010000193.1"/>
</dbReference>
<dbReference type="InterPro" id="IPR001128">
    <property type="entry name" value="Cyt_P450"/>
</dbReference>
<evidence type="ECO:0000313" key="8">
    <source>
        <dbReference type="EMBL" id="GAA1397657.1"/>
    </source>
</evidence>
<dbReference type="InterPro" id="IPR050196">
    <property type="entry name" value="Cytochrome_P450_Monoox"/>
</dbReference>
<dbReference type="PRINTS" id="PR00465">
    <property type="entry name" value="EP450IV"/>
</dbReference>
<dbReference type="PANTHER" id="PTHR24291">
    <property type="entry name" value="CYTOCHROME P450 FAMILY 4"/>
    <property type="match status" value="1"/>
</dbReference>
<keyword evidence="3 7" id="KW-0479">Metal-binding</keyword>
<keyword evidence="6 7" id="KW-0503">Monooxygenase</keyword>
<dbReference type="PRINTS" id="PR00385">
    <property type="entry name" value="P450"/>
</dbReference>
<name>A0ABN1Y4I9_9ACTN</name>
<gene>
    <name evidence="8" type="ORF">GCM10009639_35310</name>
</gene>
<dbReference type="InterPro" id="IPR017972">
    <property type="entry name" value="Cyt_P450_CS"/>
</dbReference>
<dbReference type="InterPro" id="IPR002403">
    <property type="entry name" value="Cyt_P450_E_grp-IV"/>
</dbReference>
<dbReference type="InterPro" id="IPR036396">
    <property type="entry name" value="Cyt_P450_sf"/>
</dbReference>
<evidence type="ECO:0000256" key="2">
    <source>
        <dbReference type="ARBA" id="ARBA00022617"/>
    </source>
</evidence>
<accession>A0ABN1Y4I9</accession>
<keyword evidence="9" id="KW-1185">Reference proteome</keyword>
<evidence type="ECO:0000256" key="5">
    <source>
        <dbReference type="ARBA" id="ARBA00023004"/>
    </source>
</evidence>
<evidence type="ECO:0000256" key="6">
    <source>
        <dbReference type="ARBA" id="ARBA00023033"/>
    </source>
</evidence>
<dbReference type="PROSITE" id="PS00086">
    <property type="entry name" value="CYTOCHROME_P450"/>
    <property type="match status" value="1"/>
</dbReference>
<keyword evidence="2 7" id="KW-0349">Heme</keyword>
<keyword evidence="5 7" id="KW-0408">Iron</keyword>
<keyword evidence="4 7" id="KW-0560">Oxidoreductase</keyword>
<evidence type="ECO:0000256" key="3">
    <source>
        <dbReference type="ARBA" id="ARBA00022723"/>
    </source>
</evidence>
<evidence type="ECO:0000256" key="4">
    <source>
        <dbReference type="ARBA" id="ARBA00023002"/>
    </source>
</evidence>
<dbReference type="Pfam" id="PF00067">
    <property type="entry name" value="p450"/>
    <property type="match status" value="1"/>
</dbReference>
<evidence type="ECO:0000256" key="1">
    <source>
        <dbReference type="ARBA" id="ARBA00010617"/>
    </source>
</evidence>
<dbReference type="PANTHER" id="PTHR24291:SF50">
    <property type="entry name" value="BIFUNCTIONAL ALBAFLAVENONE MONOOXYGENASE_TERPENE SYNTHASE"/>
    <property type="match status" value="1"/>
</dbReference>
<organism evidence="8 9">
    <name type="scientific">Kitasatospora putterlickiae</name>
    <dbReference type="NCBI Taxonomy" id="221725"/>
    <lineage>
        <taxon>Bacteria</taxon>
        <taxon>Bacillati</taxon>
        <taxon>Actinomycetota</taxon>
        <taxon>Actinomycetes</taxon>
        <taxon>Kitasatosporales</taxon>
        <taxon>Streptomycetaceae</taxon>
        <taxon>Kitasatospora</taxon>
    </lineage>
</organism>
<dbReference type="Gene3D" id="1.10.630.10">
    <property type="entry name" value="Cytochrome P450"/>
    <property type="match status" value="1"/>
</dbReference>
<evidence type="ECO:0000313" key="9">
    <source>
        <dbReference type="Proteomes" id="UP001499863"/>
    </source>
</evidence>
<protein>
    <submittedName>
        <fullName evidence="8">Cytochrome P450</fullName>
    </submittedName>
</protein>
<proteinExistence type="inferred from homology"/>
<dbReference type="SUPFAM" id="SSF48264">
    <property type="entry name" value="Cytochrome P450"/>
    <property type="match status" value="1"/>
</dbReference>
<dbReference type="Proteomes" id="UP001499863">
    <property type="component" value="Unassembled WGS sequence"/>
</dbReference>
<comment type="caution">
    <text evidence="8">The sequence shown here is derived from an EMBL/GenBank/DDBJ whole genome shotgun (WGS) entry which is preliminary data.</text>
</comment>